<comment type="caution">
    <text evidence="1">The sequence shown here is derived from an EMBL/GenBank/DDBJ whole genome shotgun (WGS) entry which is preliminary data.</text>
</comment>
<dbReference type="EMBL" id="JBHTLU010000031">
    <property type="protein sequence ID" value="MFD1223036.1"/>
    <property type="molecule type" value="Genomic_DNA"/>
</dbReference>
<sequence>MNRKKIMFIVTSVIYFEPSPLSYSKTRSRFTPEERLKQTMKTLESIRVIIPDAYIVLLELGTRDIQSKKILTIANRYIYLGGMKAIRHAVDSPHKGYGEAVGLLLAHRYIRSYPADYYYKLSGRYKLTRHFRLESWMNEGFTANISKGWMSTRLYGFSKKHYGNWRTALMKSLPSLKRGQAIEKVLPIYMGKIGKIENLGISGVIAPWNIRIEE</sequence>
<dbReference type="Proteomes" id="UP001597180">
    <property type="component" value="Unassembled WGS sequence"/>
</dbReference>
<evidence type="ECO:0000313" key="1">
    <source>
        <dbReference type="EMBL" id="MFD1223036.1"/>
    </source>
</evidence>
<evidence type="ECO:0000313" key="2">
    <source>
        <dbReference type="Proteomes" id="UP001597180"/>
    </source>
</evidence>
<protein>
    <submittedName>
        <fullName evidence="1">Uncharacterized protein</fullName>
    </submittedName>
</protein>
<gene>
    <name evidence="1" type="ORF">ACFQ4B_23230</name>
</gene>
<organism evidence="1 2">
    <name type="scientific">Paenibacillus vulneris</name>
    <dbReference type="NCBI Taxonomy" id="1133364"/>
    <lineage>
        <taxon>Bacteria</taxon>
        <taxon>Bacillati</taxon>
        <taxon>Bacillota</taxon>
        <taxon>Bacilli</taxon>
        <taxon>Bacillales</taxon>
        <taxon>Paenibacillaceae</taxon>
        <taxon>Paenibacillus</taxon>
    </lineage>
</organism>
<keyword evidence="2" id="KW-1185">Reference proteome</keyword>
<proteinExistence type="predicted"/>
<name>A0ABW3UTB0_9BACL</name>
<reference evidence="2" key="1">
    <citation type="journal article" date="2019" name="Int. J. Syst. Evol. Microbiol.">
        <title>The Global Catalogue of Microorganisms (GCM) 10K type strain sequencing project: providing services to taxonomists for standard genome sequencing and annotation.</title>
        <authorList>
            <consortium name="The Broad Institute Genomics Platform"/>
            <consortium name="The Broad Institute Genome Sequencing Center for Infectious Disease"/>
            <person name="Wu L."/>
            <person name="Ma J."/>
        </authorList>
    </citation>
    <scope>NUCLEOTIDE SEQUENCE [LARGE SCALE GENOMIC DNA]</scope>
    <source>
        <strain evidence="2">CCUG 53270</strain>
    </source>
</reference>
<dbReference type="RefSeq" id="WP_345589023.1">
    <property type="nucleotide sequence ID" value="NZ_BAABJG010000015.1"/>
</dbReference>
<accession>A0ABW3UTB0</accession>